<comment type="caution">
    <text evidence="1">The sequence shown here is derived from an EMBL/GenBank/DDBJ whole genome shotgun (WGS) entry which is preliminary data.</text>
</comment>
<gene>
    <name evidence="1" type="ORF">MPEBLZ_02878</name>
</gene>
<organism evidence="1 2">
    <name type="scientific">Candidatus Methanoperedens nitratireducens</name>
    <dbReference type="NCBI Taxonomy" id="1392998"/>
    <lineage>
        <taxon>Archaea</taxon>
        <taxon>Methanobacteriati</taxon>
        <taxon>Methanobacteriota</taxon>
        <taxon>Stenosarchaea group</taxon>
        <taxon>Methanomicrobia</taxon>
        <taxon>Methanosarcinales</taxon>
        <taxon>ANME-2 cluster</taxon>
        <taxon>Candidatus Methanoperedentaceae</taxon>
        <taxon>Candidatus Methanoperedens</taxon>
    </lineage>
</organism>
<dbReference type="AlphaFoldDB" id="A0A0P8C746"/>
<evidence type="ECO:0000313" key="1">
    <source>
        <dbReference type="EMBL" id="KPQ42573.1"/>
    </source>
</evidence>
<proteinExistence type="predicted"/>
<accession>A0A0P8C746</accession>
<dbReference type="Proteomes" id="UP000050360">
    <property type="component" value="Unassembled WGS sequence"/>
</dbReference>
<name>A0A0P8C746_9EURY</name>
<reference evidence="1 2" key="1">
    <citation type="submission" date="2015-09" db="EMBL/GenBank/DDBJ databases">
        <title>A metagenomics-based metabolic model of nitrate-dependent anaerobic oxidation of methane by Methanoperedens-like archaea.</title>
        <authorList>
            <person name="Arshad A."/>
            <person name="Speth D.R."/>
            <person name="De Graaf R.M."/>
            <person name="Op Den Camp H.J."/>
            <person name="Jetten M.S."/>
            <person name="Welte C.U."/>
        </authorList>
    </citation>
    <scope>NUCLEOTIDE SEQUENCE [LARGE SCALE GENOMIC DNA]</scope>
</reference>
<evidence type="ECO:0000313" key="2">
    <source>
        <dbReference type="Proteomes" id="UP000050360"/>
    </source>
</evidence>
<protein>
    <recommendedName>
        <fullName evidence="3">V4R domain protein</fullName>
    </recommendedName>
</protein>
<sequence>MKTTRERNGVIMIVTRHISLDNDCIQKMEPYVEKHKGNFSAAIREIIDRAGKNSELENISTIDNTLFKWMLNEIDGLLVPDNVLDDLIGPMLINSMGKLEEYLKNKFSELEWDVDLSLKYDNDTSASEVLIEVKGSPQKIRFVARMLAQYLVKNSPEHAPLEITSVFNLDGGIRVELSKSNKKEGYDSLITSFGGLNEIIQAIKSRPDFWKSIINGHLLSNYNMVTVHRNYFEDLLSGKVPMGEITIETLAKKPIQEIPLREMLSLIKEVYETSRVVDRVEVDRENLILFHNYRNKEVIDKLKTSIVSLLEANGHLYDAKSTANMVVLTHRPDVGIRINEIVSNLKISNSRVDQDLIMFMAFLKGLKNIPDIPVSLTALGRRIGISLMQEYEKENNIKSWEFQNFQKALEIIDSKLHRESEWKPDGKNLLYTIKKCNIVAEGNSVDKYICHTIRETFKGAVNHAFGNRAELDVKKLLSHGDNCCEVLIRVP</sequence>
<evidence type="ECO:0008006" key="3">
    <source>
        <dbReference type="Google" id="ProtNLM"/>
    </source>
</evidence>
<dbReference type="EMBL" id="LKCM01000221">
    <property type="protein sequence ID" value="KPQ42573.1"/>
    <property type="molecule type" value="Genomic_DNA"/>
</dbReference>
<dbReference type="Gene3D" id="3.30.1380.20">
    <property type="entry name" value="Trafficking protein particle complex subunit 3"/>
    <property type="match status" value="1"/>
</dbReference>